<gene>
    <name evidence="2" type="ORF">QWY96_12870</name>
</gene>
<dbReference type="RefSeq" id="WP_261837463.1">
    <property type="nucleotide sequence ID" value="NZ_AP025458.1"/>
</dbReference>
<dbReference type="Pfam" id="PF13619">
    <property type="entry name" value="KTSC"/>
    <property type="match status" value="1"/>
</dbReference>
<sequence length="201" mass="21955">MILVGHSQGNFYSNGLLESLYNEYMHKDGSSISTYPMLSYMGIALPTSVAGGSVGVARPDLIGHITNDNDYIMSAVRNNIGAVPANYDASFNFSDWTGHGLTESYLIPSGQAAVISNHMKRIASNLVPPSLHKQVSVSSSAINSMGYSKISQVLDVEFSDNDVYRYEGVPENVWNNFQSASSKGKFFNINIKNSYSFTKLN</sequence>
<dbReference type="InterPro" id="IPR025309">
    <property type="entry name" value="KTSC_dom"/>
</dbReference>
<keyword evidence="3" id="KW-1185">Reference proteome</keyword>
<reference evidence="3" key="1">
    <citation type="journal article" date="2019" name="Int. J. Syst. Evol. Microbiol.">
        <title>The Global Catalogue of Microorganisms (GCM) 10K type strain sequencing project: providing services to taxonomists for standard genome sequencing and annotation.</title>
        <authorList>
            <consortium name="The Broad Institute Genomics Platform"/>
            <consortium name="The Broad Institute Genome Sequencing Center for Infectious Disease"/>
            <person name="Wu L."/>
            <person name="Ma J."/>
        </authorList>
    </citation>
    <scope>NUCLEOTIDE SEQUENCE [LARGE SCALE GENOMIC DNA]</scope>
    <source>
        <strain evidence="3">CECT 7226</strain>
    </source>
</reference>
<protein>
    <submittedName>
        <fullName evidence="2">KTSC domain-containing protein</fullName>
    </submittedName>
</protein>
<evidence type="ECO:0000259" key="1">
    <source>
        <dbReference type="Pfam" id="PF13619"/>
    </source>
</evidence>
<evidence type="ECO:0000313" key="2">
    <source>
        <dbReference type="EMBL" id="MDN3701559.1"/>
    </source>
</evidence>
<evidence type="ECO:0000313" key="3">
    <source>
        <dbReference type="Proteomes" id="UP001223712"/>
    </source>
</evidence>
<dbReference type="EMBL" id="JAUFQY010000001">
    <property type="protein sequence ID" value="MDN3701559.1"/>
    <property type="molecule type" value="Genomic_DNA"/>
</dbReference>
<dbReference type="Proteomes" id="UP001223712">
    <property type="component" value="Unassembled WGS sequence"/>
</dbReference>
<organism evidence="2 3">
    <name type="scientific">Vibrio artabrorum</name>
    <dbReference type="NCBI Taxonomy" id="446374"/>
    <lineage>
        <taxon>Bacteria</taxon>
        <taxon>Pseudomonadati</taxon>
        <taxon>Pseudomonadota</taxon>
        <taxon>Gammaproteobacteria</taxon>
        <taxon>Vibrionales</taxon>
        <taxon>Vibrionaceae</taxon>
        <taxon>Vibrio</taxon>
    </lineage>
</organism>
<proteinExistence type="predicted"/>
<accession>A0ABT8CJA1</accession>
<comment type="caution">
    <text evidence="2">The sequence shown here is derived from an EMBL/GenBank/DDBJ whole genome shotgun (WGS) entry which is preliminary data.</text>
</comment>
<name>A0ABT8CJA1_9VIBR</name>
<feature type="domain" description="KTSC" evidence="1">
    <location>
        <begin position="138"/>
        <end position="195"/>
    </location>
</feature>